<gene>
    <name evidence="1" type="ORF">Prudu_002188</name>
</gene>
<sequence length="94" mass="10791">MRKCRIEDVVLMRVWDQMMEKGFTLDGAVSERLSPLLEALVSGNMSGFARSRLLHGCTMTVLGIIADMHRLRIHFENLDSESQSNIFSERVKMF</sequence>
<reference evidence="1" key="1">
    <citation type="journal article" date="2019" name="Science">
        <title>Mutation of a bHLH transcription factor allowed almond domestication.</title>
        <authorList>
            <person name="Sanchez-Perez R."/>
            <person name="Pavan S."/>
            <person name="Mazzeo R."/>
            <person name="Moldovan C."/>
            <person name="Aiese Cigliano R."/>
            <person name="Del Cueto J."/>
            <person name="Ricciardi F."/>
            <person name="Lotti C."/>
            <person name="Ricciardi L."/>
            <person name="Dicenta F."/>
            <person name="Lopez-Marques R.L."/>
            <person name="Lindberg Moller B."/>
        </authorList>
    </citation>
    <scope>NUCLEOTIDE SEQUENCE</scope>
</reference>
<evidence type="ECO:0000313" key="1">
    <source>
        <dbReference type="EMBL" id="BBG94009.1"/>
    </source>
</evidence>
<proteinExistence type="predicted"/>
<dbReference type="EMBL" id="AP019297">
    <property type="protein sequence ID" value="BBG94009.1"/>
    <property type="molecule type" value="Genomic_DNA"/>
</dbReference>
<protein>
    <submittedName>
        <fullName evidence="1">Pentatricopeptide repeat superfamily protein</fullName>
    </submittedName>
</protein>
<name>A0A4Y1QQA0_PRUDU</name>
<organism evidence="1">
    <name type="scientific">Prunus dulcis</name>
    <name type="common">Almond</name>
    <name type="synonym">Amygdalus dulcis</name>
    <dbReference type="NCBI Taxonomy" id="3755"/>
    <lineage>
        <taxon>Eukaryota</taxon>
        <taxon>Viridiplantae</taxon>
        <taxon>Streptophyta</taxon>
        <taxon>Embryophyta</taxon>
        <taxon>Tracheophyta</taxon>
        <taxon>Spermatophyta</taxon>
        <taxon>Magnoliopsida</taxon>
        <taxon>eudicotyledons</taxon>
        <taxon>Gunneridae</taxon>
        <taxon>Pentapetalae</taxon>
        <taxon>rosids</taxon>
        <taxon>fabids</taxon>
        <taxon>Rosales</taxon>
        <taxon>Rosaceae</taxon>
        <taxon>Amygdaloideae</taxon>
        <taxon>Amygdaleae</taxon>
        <taxon>Prunus</taxon>
    </lineage>
</organism>
<dbReference type="AlphaFoldDB" id="A0A4Y1QQA0"/>
<accession>A0A4Y1QQA0</accession>